<feature type="transmembrane region" description="Helical" evidence="1">
    <location>
        <begin position="370"/>
        <end position="386"/>
    </location>
</feature>
<name>A0A2J8B461_9FIRM</name>
<dbReference type="RefSeq" id="WP_034574235.1">
    <property type="nucleotide sequence ID" value="NZ_NBZD01000001.1"/>
</dbReference>
<feature type="transmembrane region" description="Helical" evidence="1">
    <location>
        <begin position="18"/>
        <end position="36"/>
    </location>
</feature>
<feature type="transmembrane region" description="Helical" evidence="1">
    <location>
        <begin position="519"/>
        <end position="544"/>
    </location>
</feature>
<gene>
    <name evidence="2" type="ORF">B7R76_01275</name>
</gene>
<evidence type="ECO:0000313" key="2">
    <source>
        <dbReference type="EMBL" id="PNH19545.1"/>
    </source>
</evidence>
<proteinExistence type="predicted"/>
<accession>A0A2J8B461</accession>
<evidence type="ECO:0000256" key="1">
    <source>
        <dbReference type="SAM" id="Phobius"/>
    </source>
</evidence>
<reference evidence="3" key="1">
    <citation type="submission" date="2017-04" db="EMBL/GenBank/DDBJ databases">
        <authorList>
            <person name="Bumgarner R.E."/>
            <person name="Fredricks D.N."/>
            <person name="Srinivasan S."/>
        </authorList>
    </citation>
    <scope>NUCLEOTIDE SEQUENCE [LARGE SCALE GENOMIC DNA]</scope>
    <source>
        <strain evidence="3">KA00405</strain>
    </source>
</reference>
<sequence>MRNILNELANKYRRYRETVLLGAVGLILMFPVIRLYTDNLILNVLLTLPLTWPPVHCLKLLLASRRARLYRLIFGHFLQIMSAELTGGMTFTNAFTGAIADLVLITGTRNRLMQQLCNASGMLAAHLPAAQVLDELSNQSVCREAKPILKIFSLQLRNNGNMNNLCKFATTMVNDLNDTEAQITADSNKQTVEAFIMAAMPYIMSAILQFSAGSYYAQASITTLGRVMKLASLFVAVTASALTFYIVSQGQSDVIPSSRPLFPINTCSKSKILLRIGQSLKQFLPQTVLLNLQSNLAQIGMPQPPVAKPDMKSYSNHGVKLGGLPPTQQTPLNDNSNLTYVDFFCATLLPIFLIGCSITGLLLYGMNTGLWLFPFGGIGLVLLFMQQPKQKAELCRCDLINKFPFFAGLINALLNSGFVPYRALEISINLYAGETDVLGNALRKINADMRRGENYCRGLVDLAKHSYVPEIQSALNLINQYAIQGNGQALTLLAVQCNTCWQLSRNTMRKYREKSTFKILIPMMLNLISIIILTVAPVIATFSFS</sequence>
<feature type="transmembrane region" description="Helical" evidence="1">
    <location>
        <begin position="228"/>
        <end position="247"/>
    </location>
</feature>
<feature type="transmembrane region" description="Helical" evidence="1">
    <location>
        <begin position="42"/>
        <end position="62"/>
    </location>
</feature>
<keyword evidence="1" id="KW-0472">Membrane</keyword>
<dbReference type="AlphaFoldDB" id="A0A2J8B461"/>
<keyword evidence="1" id="KW-1133">Transmembrane helix</keyword>
<protein>
    <recommendedName>
        <fullName evidence="4">Type II secretion system protein GspF domain-containing protein</fullName>
    </recommendedName>
</protein>
<dbReference type="Proteomes" id="UP000236394">
    <property type="component" value="Unassembled WGS sequence"/>
</dbReference>
<comment type="caution">
    <text evidence="2">The sequence shown here is derived from an EMBL/GenBank/DDBJ whole genome shotgun (WGS) entry which is preliminary data.</text>
</comment>
<evidence type="ECO:0000313" key="3">
    <source>
        <dbReference type="Proteomes" id="UP000236394"/>
    </source>
</evidence>
<feature type="transmembrane region" description="Helical" evidence="1">
    <location>
        <begin position="194"/>
        <end position="216"/>
    </location>
</feature>
<organism evidence="2 3">
    <name type="scientific">Mageeibacillus indolicus</name>
    <dbReference type="NCBI Taxonomy" id="884684"/>
    <lineage>
        <taxon>Bacteria</taxon>
        <taxon>Bacillati</taxon>
        <taxon>Bacillota</taxon>
        <taxon>Clostridia</taxon>
        <taxon>Eubacteriales</taxon>
        <taxon>Oscillospiraceae</taxon>
        <taxon>Mageeibacillus</taxon>
    </lineage>
</organism>
<evidence type="ECO:0008006" key="4">
    <source>
        <dbReference type="Google" id="ProtNLM"/>
    </source>
</evidence>
<dbReference type="EMBL" id="NBZD01000001">
    <property type="protein sequence ID" value="PNH19545.1"/>
    <property type="molecule type" value="Genomic_DNA"/>
</dbReference>
<feature type="transmembrane region" description="Helical" evidence="1">
    <location>
        <begin position="343"/>
        <end position="364"/>
    </location>
</feature>
<keyword evidence="1" id="KW-0812">Transmembrane</keyword>